<organism evidence="1">
    <name type="scientific">uncultured Caudovirales phage</name>
    <dbReference type="NCBI Taxonomy" id="2100421"/>
    <lineage>
        <taxon>Viruses</taxon>
        <taxon>Duplodnaviria</taxon>
        <taxon>Heunggongvirae</taxon>
        <taxon>Uroviricota</taxon>
        <taxon>Caudoviricetes</taxon>
        <taxon>Peduoviridae</taxon>
        <taxon>Maltschvirus</taxon>
        <taxon>Maltschvirus maltsch</taxon>
    </lineage>
</organism>
<dbReference type="Pfam" id="PF11134">
    <property type="entry name" value="Phage_stabilise"/>
    <property type="match status" value="1"/>
</dbReference>
<name>A0A6J5PGR1_9CAUD</name>
<evidence type="ECO:0000313" key="1">
    <source>
        <dbReference type="EMBL" id="CAB4168711.1"/>
    </source>
</evidence>
<sequence length="476" mass="52668">MPVFQGFIGGAYRARSLNFDAQRCVNLYPEKSDSGTSKAIACLIGTPGLTTWANLSGQCVRGMRKFSDRYAFVVVGQNVYRIDSDGSFQLTGIIQYSNTPVYMESNGTLIFMATGPKGYIINPATNTLTEFTHAAFTGAGRVGFLNGSFVFNQPNTGKFWAMEPYSTTLDPLSFFTAEGSPDNIVTLLVDHTEIWLFGTETTEVWYYTGDTSTAAYRRIDGAFFEQGCAAAGSVDQMVDSLGVGAVYWLSANDSGQGMVFRATGFQPERISTHAIERAIASYDDISDAVAWTYQQEGHSFYVLNFPSANATWVYDSTTGMWHERAWRQYDGKLGRHRGNCHMFFGRRNLVGDWQNGNIYDMDLDTYSDDGNSIVRLRASPHLSQGNMVIGHSSVLFEMETGTGLQQGQGKDPKALIRWSDDGGHNWSSQRESSIGKVGSYKTQVRETRLGKSKDRVYELSISDPIKVVISGAYINE</sequence>
<gene>
    <name evidence="1" type="ORF">UFOVP580_22</name>
</gene>
<proteinExistence type="predicted"/>
<dbReference type="InterPro" id="IPR021098">
    <property type="entry name" value="Phage_P22_Gp10"/>
</dbReference>
<dbReference type="EMBL" id="LR796832">
    <property type="protein sequence ID" value="CAB4168711.1"/>
    <property type="molecule type" value="Genomic_DNA"/>
</dbReference>
<protein>
    <submittedName>
        <fullName evidence="1">Bacteriophage P22, Gp10, DNA-stabilising</fullName>
    </submittedName>
</protein>
<accession>A0A6J5PGR1</accession>
<reference evidence="1" key="1">
    <citation type="submission" date="2020-04" db="EMBL/GenBank/DDBJ databases">
        <authorList>
            <person name="Chiriac C."/>
            <person name="Salcher M."/>
            <person name="Ghai R."/>
            <person name="Kavagutti S V."/>
        </authorList>
    </citation>
    <scope>NUCLEOTIDE SEQUENCE</scope>
</reference>